<evidence type="ECO:0000256" key="2">
    <source>
        <dbReference type="ARBA" id="ARBA00022679"/>
    </source>
</evidence>
<evidence type="ECO:0000256" key="3">
    <source>
        <dbReference type="ARBA" id="ARBA00022691"/>
    </source>
</evidence>
<dbReference type="InterPro" id="IPR029063">
    <property type="entry name" value="SAM-dependent_MTases_sf"/>
</dbReference>
<keyword evidence="1 5" id="KW-0489">Methyltransferase</keyword>
<dbReference type="InterPro" id="IPR013216">
    <property type="entry name" value="Methyltransf_11"/>
</dbReference>
<dbReference type="GO" id="GO:0032259">
    <property type="term" value="P:methylation"/>
    <property type="evidence" value="ECO:0007669"/>
    <property type="project" value="UniProtKB-KW"/>
</dbReference>
<organism evidence="5 6">
    <name type="scientific">Nonomuraea mangrovi</name>
    <dbReference type="NCBI Taxonomy" id="2316207"/>
    <lineage>
        <taxon>Bacteria</taxon>
        <taxon>Bacillati</taxon>
        <taxon>Actinomycetota</taxon>
        <taxon>Actinomycetes</taxon>
        <taxon>Streptosporangiales</taxon>
        <taxon>Streptosporangiaceae</taxon>
        <taxon>Nonomuraea</taxon>
    </lineage>
</organism>
<dbReference type="Pfam" id="PF08241">
    <property type="entry name" value="Methyltransf_11"/>
    <property type="match status" value="1"/>
</dbReference>
<dbReference type="GO" id="GO:0102208">
    <property type="term" value="F:2-polyprenyl-6-hydroxyphenol methylase activity"/>
    <property type="evidence" value="ECO:0007669"/>
    <property type="project" value="UniProtKB-EC"/>
</dbReference>
<dbReference type="GO" id="GO:0061542">
    <property type="term" value="F:3-demethylubiquinol 3-O-methyltransferase activity"/>
    <property type="evidence" value="ECO:0007669"/>
    <property type="project" value="UniProtKB-EC"/>
</dbReference>
<dbReference type="Gene3D" id="3.40.50.150">
    <property type="entry name" value="Vaccinia Virus protein VP39"/>
    <property type="match status" value="1"/>
</dbReference>
<evidence type="ECO:0000256" key="1">
    <source>
        <dbReference type="ARBA" id="ARBA00022603"/>
    </source>
</evidence>
<dbReference type="SUPFAM" id="SSF53335">
    <property type="entry name" value="S-adenosyl-L-methionine-dependent methyltransferases"/>
    <property type="match status" value="1"/>
</dbReference>
<dbReference type="PANTHER" id="PTHR43464:SF19">
    <property type="entry name" value="UBIQUINONE BIOSYNTHESIS O-METHYLTRANSFERASE, MITOCHONDRIAL"/>
    <property type="match status" value="1"/>
</dbReference>
<sequence length="245" mass="26407">MGFKGAEDRWRDNLGNLRNVVRQELVTRQLERHLPAGRAAVLDAGCGQGTQALRLAGRGHDVTGVDASRDLLDLLPEGRIRAVHADLDALPSLFEPASFDVVLCHGVLMYLDDPGPLLTDLARLVRPGGFLSLLVRNGDALAMRPGLAGDWRAAREAFTADGYTNRLGVRARADRRADLTAALAARGLEVTHWYGVRVFTDADSAVACPPGDLDELIDCEELAGRTDPYRGVAALTHLIGGRQEA</sequence>
<comment type="caution">
    <text evidence="5">The sequence shown here is derived from an EMBL/GenBank/DDBJ whole genome shotgun (WGS) entry which is preliminary data.</text>
</comment>
<evidence type="ECO:0000313" key="6">
    <source>
        <dbReference type="Proteomes" id="UP001597368"/>
    </source>
</evidence>
<proteinExistence type="predicted"/>
<dbReference type="CDD" id="cd02440">
    <property type="entry name" value="AdoMet_MTases"/>
    <property type="match status" value="1"/>
</dbReference>
<gene>
    <name evidence="5" type="ORF">ACFSKW_22555</name>
</gene>
<dbReference type="EC" id="2.1.1.64" evidence="5"/>
<protein>
    <submittedName>
        <fullName evidence="5">Class I SAM-dependent methyltransferase</fullName>
        <ecNumber evidence="5">2.1.1.222</ecNumber>
        <ecNumber evidence="5">2.1.1.64</ecNumber>
    </submittedName>
</protein>
<evidence type="ECO:0000259" key="4">
    <source>
        <dbReference type="Pfam" id="PF08241"/>
    </source>
</evidence>
<feature type="domain" description="Methyltransferase type 11" evidence="4">
    <location>
        <begin position="42"/>
        <end position="132"/>
    </location>
</feature>
<dbReference type="PANTHER" id="PTHR43464">
    <property type="entry name" value="METHYLTRANSFERASE"/>
    <property type="match status" value="1"/>
</dbReference>
<keyword evidence="3" id="KW-0949">S-adenosyl-L-methionine</keyword>
<accession>A0ABW4SYM0</accession>
<dbReference type="EC" id="2.1.1.222" evidence="5"/>
<dbReference type="EMBL" id="JBHUFV010000033">
    <property type="protein sequence ID" value="MFD1934254.1"/>
    <property type="molecule type" value="Genomic_DNA"/>
</dbReference>
<keyword evidence="2 5" id="KW-0808">Transferase</keyword>
<dbReference type="RefSeq" id="WP_379574304.1">
    <property type="nucleotide sequence ID" value="NZ_JBHUFV010000033.1"/>
</dbReference>
<name>A0ABW4SYM0_9ACTN</name>
<reference evidence="6" key="1">
    <citation type="journal article" date="2019" name="Int. J. Syst. Evol. Microbiol.">
        <title>The Global Catalogue of Microorganisms (GCM) 10K type strain sequencing project: providing services to taxonomists for standard genome sequencing and annotation.</title>
        <authorList>
            <consortium name="The Broad Institute Genomics Platform"/>
            <consortium name="The Broad Institute Genome Sequencing Center for Infectious Disease"/>
            <person name="Wu L."/>
            <person name="Ma J."/>
        </authorList>
    </citation>
    <scope>NUCLEOTIDE SEQUENCE [LARGE SCALE GENOMIC DNA]</scope>
    <source>
        <strain evidence="6">ICMP 6774ER</strain>
    </source>
</reference>
<evidence type="ECO:0000313" key="5">
    <source>
        <dbReference type="EMBL" id="MFD1934254.1"/>
    </source>
</evidence>
<keyword evidence="6" id="KW-1185">Reference proteome</keyword>
<dbReference type="Proteomes" id="UP001597368">
    <property type="component" value="Unassembled WGS sequence"/>
</dbReference>